<dbReference type="InterPro" id="IPR011711">
    <property type="entry name" value="GntR_C"/>
</dbReference>
<keyword evidence="1" id="KW-0805">Transcription regulation</keyword>
<feature type="domain" description="HTH gntR-type" evidence="4">
    <location>
        <begin position="9"/>
        <end position="77"/>
    </location>
</feature>
<dbReference type="Gene3D" id="1.20.120.530">
    <property type="entry name" value="GntR ligand-binding domain-like"/>
    <property type="match status" value="1"/>
</dbReference>
<protein>
    <submittedName>
        <fullName evidence="5">Transcriptional regulator</fullName>
    </submittedName>
</protein>
<dbReference type="Gene3D" id="1.10.10.10">
    <property type="entry name" value="Winged helix-like DNA-binding domain superfamily/Winged helix DNA-binding domain"/>
    <property type="match status" value="1"/>
</dbReference>
<dbReference type="GO" id="GO:0003700">
    <property type="term" value="F:DNA-binding transcription factor activity"/>
    <property type="evidence" value="ECO:0007669"/>
    <property type="project" value="InterPro"/>
</dbReference>
<dbReference type="EMBL" id="AP018786">
    <property type="protein sequence ID" value="BBF23283.1"/>
    <property type="molecule type" value="Genomic_DNA"/>
</dbReference>
<evidence type="ECO:0000259" key="4">
    <source>
        <dbReference type="PROSITE" id="PS50949"/>
    </source>
</evidence>
<dbReference type="InterPro" id="IPR008920">
    <property type="entry name" value="TF_FadR/GntR_C"/>
</dbReference>
<dbReference type="PROSITE" id="PS50949">
    <property type="entry name" value="HTH_GNTR"/>
    <property type="match status" value="1"/>
</dbReference>
<sequence>MSALRIKKTTAADLVTDRLKELVLSGKWAIDEKLPSEASLAELFGVNRLTVRIALQRLNALGVLETRDGEGTFVRRFNFGAHMKTLTDFLMTPELMASIGEYRIVLEGECVRLAAGRTTEADFECLEKLFEVFRATVDEYEPGMDPEAKDALFERTLDCTLDIHGEICRLSGNPLLAYAFEIAREPIRRYMRETAKNRLDDVDEAGRSPWVELHSEVIEAMKAKDPDRARACLELIIFAKTAEEAKRR</sequence>
<dbReference type="CDD" id="cd07377">
    <property type="entry name" value="WHTH_GntR"/>
    <property type="match status" value="1"/>
</dbReference>
<gene>
    <name evidence="5" type="ORF">SUTMEG_11740</name>
</gene>
<keyword evidence="3" id="KW-0804">Transcription</keyword>
<organism evidence="5 6">
    <name type="scientific">Sutterella megalosphaeroides</name>
    <dbReference type="NCBI Taxonomy" id="2494234"/>
    <lineage>
        <taxon>Bacteria</taxon>
        <taxon>Pseudomonadati</taxon>
        <taxon>Pseudomonadota</taxon>
        <taxon>Betaproteobacteria</taxon>
        <taxon>Burkholderiales</taxon>
        <taxon>Sutterellaceae</taxon>
        <taxon>Sutterella</taxon>
    </lineage>
</organism>
<reference evidence="5 6" key="1">
    <citation type="journal article" date="2018" name="Int. J. Syst. Evol. Microbiol.">
        <title>Mesosutterella multiformis gen. nov., sp. nov., a member of the family Sutterellaceae and Sutterella megalosphaeroides sp. nov., isolated from human faeces.</title>
        <authorList>
            <person name="Sakamoto M."/>
            <person name="Ikeyama N."/>
            <person name="Kunihiro T."/>
            <person name="Iino T."/>
            <person name="Yuki M."/>
            <person name="Ohkuma M."/>
        </authorList>
    </citation>
    <scope>NUCLEOTIDE SEQUENCE [LARGE SCALE GENOMIC DNA]</scope>
    <source>
        <strain evidence="5 6">6FBBBH3</strain>
    </source>
</reference>
<name>A0A2Z6I9U3_9BURK</name>
<dbReference type="SUPFAM" id="SSF48008">
    <property type="entry name" value="GntR ligand-binding domain-like"/>
    <property type="match status" value="1"/>
</dbReference>
<dbReference type="PANTHER" id="PTHR43537:SF5">
    <property type="entry name" value="UXU OPERON TRANSCRIPTIONAL REGULATOR"/>
    <property type="match status" value="1"/>
</dbReference>
<dbReference type="InterPro" id="IPR036390">
    <property type="entry name" value="WH_DNA-bd_sf"/>
</dbReference>
<dbReference type="Pfam" id="PF00392">
    <property type="entry name" value="GntR"/>
    <property type="match status" value="1"/>
</dbReference>
<dbReference type="KEGG" id="sutt:SUTMEG_11740"/>
<proteinExistence type="predicted"/>
<dbReference type="OrthoDB" id="5296437at2"/>
<evidence type="ECO:0000256" key="3">
    <source>
        <dbReference type="ARBA" id="ARBA00023163"/>
    </source>
</evidence>
<dbReference type="GO" id="GO:0003677">
    <property type="term" value="F:DNA binding"/>
    <property type="evidence" value="ECO:0007669"/>
    <property type="project" value="UniProtKB-KW"/>
</dbReference>
<dbReference type="SMART" id="SM00345">
    <property type="entry name" value="HTH_GNTR"/>
    <property type="match status" value="1"/>
</dbReference>
<dbReference type="SUPFAM" id="SSF46785">
    <property type="entry name" value="Winged helix' DNA-binding domain"/>
    <property type="match status" value="1"/>
</dbReference>
<dbReference type="Pfam" id="PF07729">
    <property type="entry name" value="FCD"/>
    <property type="match status" value="1"/>
</dbReference>
<evidence type="ECO:0000256" key="2">
    <source>
        <dbReference type="ARBA" id="ARBA00023125"/>
    </source>
</evidence>
<dbReference type="PANTHER" id="PTHR43537">
    <property type="entry name" value="TRANSCRIPTIONAL REGULATOR, GNTR FAMILY"/>
    <property type="match status" value="1"/>
</dbReference>
<keyword evidence="6" id="KW-1185">Reference proteome</keyword>
<evidence type="ECO:0000313" key="5">
    <source>
        <dbReference type="EMBL" id="BBF23283.1"/>
    </source>
</evidence>
<dbReference type="InterPro" id="IPR036388">
    <property type="entry name" value="WH-like_DNA-bd_sf"/>
</dbReference>
<dbReference type="SMART" id="SM00895">
    <property type="entry name" value="FCD"/>
    <property type="match status" value="1"/>
</dbReference>
<dbReference type="PRINTS" id="PR00035">
    <property type="entry name" value="HTHGNTR"/>
</dbReference>
<evidence type="ECO:0000313" key="6">
    <source>
        <dbReference type="Proteomes" id="UP000271003"/>
    </source>
</evidence>
<dbReference type="AlphaFoldDB" id="A0A2Z6I9U3"/>
<dbReference type="InterPro" id="IPR000524">
    <property type="entry name" value="Tscrpt_reg_HTH_GntR"/>
</dbReference>
<dbReference type="Proteomes" id="UP000271003">
    <property type="component" value="Chromosome"/>
</dbReference>
<accession>A0A2Z6I9U3</accession>
<evidence type="ECO:0000256" key="1">
    <source>
        <dbReference type="ARBA" id="ARBA00023015"/>
    </source>
</evidence>
<dbReference type="RefSeq" id="WP_120176910.1">
    <property type="nucleotide sequence ID" value="NZ_AP018786.1"/>
</dbReference>
<keyword evidence="2" id="KW-0238">DNA-binding</keyword>